<protein>
    <submittedName>
        <fullName evidence="2">Uncharacterized protein</fullName>
    </submittedName>
</protein>
<dbReference type="EMBL" id="CADCWL010000031">
    <property type="protein sequence ID" value="CAA9550054.1"/>
    <property type="molecule type" value="Genomic_DNA"/>
</dbReference>
<organism evidence="2">
    <name type="scientific">uncultured Thermomicrobiales bacterium</name>
    <dbReference type="NCBI Taxonomy" id="1645740"/>
    <lineage>
        <taxon>Bacteria</taxon>
        <taxon>Pseudomonadati</taxon>
        <taxon>Thermomicrobiota</taxon>
        <taxon>Thermomicrobia</taxon>
        <taxon>Thermomicrobiales</taxon>
        <taxon>environmental samples</taxon>
    </lineage>
</organism>
<sequence length="44" mass="4717">MAGRSPSAGERAAPLNRPSLVPRGDCGEWPGTRNVGVRRRWGDA</sequence>
<proteinExistence type="predicted"/>
<name>A0A6J4UK87_9BACT</name>
<gene>
    <name evidence="2" type="ORF">AVDCRST_MAG19-736</name>
</gene>
<evidence type="ECO:0000256" key="1">
    <source>
        <dbReference type="SAM" id="MobiDB-lite"/>
    </source>
</evidence>
<evidence type="ECO:0000313" key="2">
    <source>
        <dbReference type="EMBL" id="CAA9550054.1"/>
    </source>
</evidence>
<feature type="region of interest" description="Disordered" evidence="1">
    <location>
        <begin position="1"/>
        <end position="28"/>
    </location>
</feature>
<reference evidence="2" key="1">
    <citation type="submission" date="2020-02" db="EMBL/GenBank/DDBJ databases">
        <authorList>
            <person name="Meier V. D."/>
        </authorList>
    </citation>
    <scope>NUCLEOTIDE SEQUENCE</scope>
    <source>
        <strain evidence="2">AVDCRST_MAG19</strain>
    </source>
</reference>
<dbReference type="AlphaFoldDB" id="A0A6J4UK87"/>
<accession>A0A6J4UK87</accession>